<evidence type="ECO:0008006" key="4">
    <source>
        <dbReference type="Google" id="ProtNLM"/>
    </source>
</evidence>
<dbReference type="InterPro" id="IPR012341">
    <property type="entry name" value="6hp_glycosidase-like_sf"/>
</dbReference>
<organism evidence="2 3">
    <name type="scientific">Occultella gossypii</name>
    <dbReference type="NCBI Taxonomy" id="2800820"/>
    <lineage>
        <taxon>Bacteria</taxon>
        <taxon>Bacillati</taxon>
        <taxon>Actinomycetota</taxon>
        <taxon>Actinomycetes</taxon>
        <taxon>Micrococcales</taxon>
        <taxon>Ruaniaceae</taxon>
        <taxon>Occultella</taxon>
    </lineage>
</organism>
<evidence type="ECO:0000313" key="3">
    <source>
        <dbReference type="Proteomes" id="UP000826651"/>
    </source>
</evidence>
<comment type="caution">
    <text evidence="2">The sequence shown here is derived from an EMBL/GenBank/DDBJ whole genome shotgun (WGS) entry which is preliminary data.</text>
</comment>
<dbReference type="RefSeq" id="WP_223409121.1">
    <property type="nucleotide sequence ID" value="NZ_JAGSHT010000018.1"/>
</dbReference>
<evidence type="ECO:0000256" key="1">
    <source>
        <dbReference type="SAM" id="MobiDB-lite"/>
    </source>
</evidence>
<proteinExistence type="predicted"/>
<gene>
    <name evidence="2" type="ORF">KCQ71_19655</name>
</gene>
<dbReference type="SUPFAM" id="SSF158745">
    <property type="entry name" value="LanC-like"/>
    <property type="match status" value="1"/>
</dbReference>
<evidence type="ECO:0000313" key="2">
    <source>
        <dbReference type="EMBL" id="MBZ2198376.1"/>
    </source>
</evidence>
<dbReference type="Pfam" id="PF05147">
    <property type="entry name" value="LANC_like"/>
    <property type="match status" value="1"/>
</dbReference>
<dbReference type="InterPro" id="IPR007822">
    <property type="entry name" value="LANC-like"/>
</dbReference>
<keyword evidence="3" id="KW-1185">Reference proteome</keyword>
<dbReference type="SMART" id="SM01260">
    <property type="entry name" value="LANC_like"/>
    <property type="match status" value="1"/>
</dbReference>
<dbReference type="EMBL" id="JAGSHT010000018">
    <property type="protein sequence ID" value="MBZ2198376.1"/>
    <property type="molecule type" value="Genomic_DNA"/>
</dbReference>
<dbReference type="PRINTS" id="PR01955">
    <property type="entry name" value="LANCFRANKIA"/>
</dbReference>
<name>A0ABS7SDG2_9MICO</name>
<accession>A0ABS7SDG2</accession>
<feature type="region of interest" description="Disordered" evidence="1">
    <location>
        <begin position="28"/>
        <end position="53"/>
    </location>
</feature>
<dbReference type="PRINTS" id="PR01950">
    <property type="entry name" value="LANCSUPER"/>
</dbReference>
<protein>
    <recommendedName>
        <fullName evidence="4">Lanthionine synthetase C-like protein</fullName>
    </recommendedName>
</protein>
<sequence>MAVTALAEPDLLAYAGDLADELHAGVVRGGTGPTWRDRSSRGRTGRGRSPHAVEDGDAGIAWALAELGRTLDRSELLDLAVDASNRTLDGAVRGGGPGLLTGLAGVACAAHRIGSAAASPELRQRARRAVASVRTDVRRHDLAAGTAGHLLGLLVCEAPAAAVSAATRRLRAAARHLSVDTVCWPDADGRARTGLAHGTSGVILALAEAAARHPVLATDLVPLIDGGLRWESAWFEPETDAWATSGSGPSGGSAGPGERDAQAAGDPWTGPVGIGLTRLRLLALRDQGLDLATPRTNLVADVHAAVRAGTRAARATTDLSLGRGAAGTWDLLASTAVGLDAQEYRSAAVDLAHEALAAHDAAAPDQGDDGGPGLLSGIAGTALALTAVATPRAGSASRLFLAGR</sequence>
<dbReference type="Proteomes" id="UP000826651">
    <property type="component" value="Unassembled WGS sequence"/>
</dbReference>
<dbReference type="Gene3D" id="1.50.10.10">
    <property type="match status" value="1"/>
</dbReference>
<feature type="region of interest" description="Disordered" evidence="1">
    <location>
        <begin position="240"/>
        <end position="268"/>
    </location>
</feature>
<reference evidence="2 3" key="1">
    <citation type="submission" date="2021-04" db="EMBL/GenBank/DDBJ databases">
        <title>Ruania sp. nov., isolated from sandy soil of mangrove forest.</title>
        <authorList>
            <person name="Ge X."/>
            <person name="Huang R."/>
            <person name="Liu W."/>
        </authorList>
    </citation>
    <scope>NUCLEOTIDE SEQUENCE [LARGE SCALE GENOMIC DNA]</scope>
    <source>
        <strain evidence="2 3">N2-46</strain>
    </source>
</reference>